<dbReference type="GO" id="GO:0016757">
    <property type="term" value="F:glycosyltransferase activity"/>
    <property type="evidence" value="ECO:0007669"/>
    <property type="project" value="UniProtKB-ARBA"/>
</dbReference>
<dbReference type="PANTHER" id="PTHR22916:SF3">
    <property type="entry name" value="UDP-GLCNAC:BETAGAL BETA-1,3-N-ACETYLGLUCOSAMINYLTRANSFERASE-LIKE PROTEIN 1"/>
    <property type="match status" value="1"/>
</dbReference>
<sequence length="458" mass="49634">MARRARTVSFEMLSIALLLAIQLAPRAFGGPDHSPLSYCSALYSNLSFTDRHAARVAVQALQAVQSYLGHLQLGRPLPLSSVKEAAPSMATEAAAALAGSCLSSRLVADSFAGRPVVSVLLNYFKRPQVINRVVTDLRKSCAAVGVPCELVVNVDNPHEAAAWAAEVEGGFVVPVFSANVHESRGYNRAAKVARGRYLVVWQDDQLPPQSGQWLIDMARVFDAHPALAILGMNTYRLCKLGEVTNRFGLTNWAPDDLSGVKWTFAEAVDFAPLAIRASIFADLGGLDEGLSRPGDCGIWGDWELCARAWMGGWQVGYMYMDGRSGDGQPGGTHSGSSAEKCWGRQQHVTSHVFQKRYHAAPIQEDLCGRVWLLNMLAFRLPASRGTCPYRSFPTLGWGNCSQPSEEARAELSAFLALQQPHLQQRRPQQQHARQLARVEGVPGRLAAGGCPGGVRCGA</sequence>
<dbReference type="Proteomes" id="UP000236333">
    <property type="component" value="Unassembled WGS sequence"/>
</dbReference>
<name>A0A2J8ABS1_9CHLO</name>
<feature type="chain" id="PRO_5014420601" description="Glycosyltransferase 2-like domain-containing protein" evidence="1">
    <location>
        <begin position="30"/>
        <end position="458"/>
    </location>
</feature>
<dbReference type="AlphaFoldDB" id="A0A2J8ABS1"/>
<accession>A0A2J8ABS1</accession>
<dbReference type="PANTHER" id="PTHR22916">
    <property type="entry name" value="GLYCOSYLTRANSFERASE"/>
    <property type="match status" value="1"/>
</dbReference>
<dbReference type="InterPro" id="IPR029044">
    <property type="entry name" value="Nucleotide-diphossugar_trans"/>
</dbReference>
<protein>
    <recommendedName>
        <fullName evidence="4">Glycosyltransferase 2-like domain-containing protein</fullName>
    </recommendedName>
</protein>
<evidence type="ECO:0008006" key="4">
    <source>
        <dbReference type="Google" id="ProtNLM"/>
    </source>
</evidence>
<dbReference type="EMBL" id="PGGS01000071">
    <property type="protein sequence ID" value="PNH09978.1"/>
    <property type="molecule type" value="Genomic_DNA"/>
</dbReference>
<feature type="non-terminal residue" evidence="2">
    <location>
        <position position="458"/>
    </location>
</feature>
<evidence type="ECO:0000256" key="1">
    <source>
        <dbReference type="SAM" id="SignalP"/>
    </source>
</evidence>
<evidence type="ECO:0000313" key="2">
    <source>
        <dbReference type="EMBL" id="PNH09978.1"/>
    </source>
</evidence>
<keyword evidence="3" id="KW-1185">Reference proteome</keyword>
<comment type="caution">
    <text evidence="2">The sequence shown here is derived from an EMBL/GenBank/DDBJ whole genome shotgun (WGS) entry which is preliminary data.</text>
</comment>
<organism evidence="2 3">
    <name type="scientific">Tetrabaena socialis</name>
    <dbReference type="NCBI Taxonomy" id="47790"/>
    <lineage>
        <taxon>Eukaryota</taxon>
        <taxon>Viridiplantae</taxon>
        <taxon>Chlorophyta</taxon>
        <taxon>core chlorophytes</taxon>
        <taxon>Chlorophyceae</taxon>
        <taxon>CS clade</taxon>
        <taxon>Chlamydomonadales</taxon>
        <taxon>Tetrabaenaceae</taxon>
        <taxon>Tetrabaena</taxon>
    </lineage>
</organism>
<reference evidence="2 3" key="1">
    <citation type="journal article" date="2017" name="Mol. Biol. Evol.">
        <title>The 4-celled Tetrabaena socialis nuclear genome reveals the essential components for genetic control of cell number at the origin of multicellularity in the volvocine lineage.</title>
        <authorList>
            <person name="Featherston J."/>
            <person name="Arakaki Y."/>
            <person name="Hanschen E.R."/>
            <person name="Ferris P.J."/>
            <person name="Michod R.E."/>
            <person name="Olson B.J.S.C."/>
            <person name="Nozaki H."/>
            <person name="Durand P.M."/>
        </authorList>
    </citation>
    <scope>NUCLEOTIDE SEQUENCE [LARGE SCALE GENOMIC DNA]</scope>
    <source>
        <strain evidence="2 3">NIES-571</strain>
    </source>
</reference>
<dbReference type="SUPFAM" id="SSF53448">
    <property type="entry name" value="Nucleotide-diphospho-sugar transferases"/>
    <property type="match status" value="1"/>
</dbReference>
<gene>
    <name evidence="2" type="ORF">TSOC_003328</name>
</gene>
<proteinExistence type="predicted"/>
<dbReference type="OrthoDB" id="2918at2759"/>
<feature type="signal peptide" evidence="1">
    <location>
        <begin position="1"/>
        <end position="29"/>
    </location>
</feature>
<keyword evidence="1" id="KW-0732">Signal</keyword>
<evidence type="ECO:0000313" key="3">
    <source>
        <dbReference type="Proteomes" id="UP000236333"/>
    </source>
</evidence>
<dbReference type="Gene3D" id="3.90.550.10">
    <property type="entry name" value="Spore Coat Polysaccharide Biosynthesis Protein SpsA, Chain A"/>
    <property type="match status" value="1"/>
</dbReference>